<organism evidence="2 3">
    <name type="scientific">Vigna unguiculata</name>
    <name type="common">Cowpea</name>
    <dbReference type="NCBI Taxonomy" id="3917"/>
    <lineage>
        <taxon>Eukaryota</taxon>
        <taxon>Viridiplantae</taxon>
        <taxon>Streptophyta</taxon>
        <taxon>Embryophyta</taxon>
        <taxon>Tracheophyta</taxon>
        <taxon>Spermatophyta</taxon>
        <taxon>Magnoliopsida</taxon>
        <taxon>eudicotyledons</taxon>
        <taxon>Gunneridae</taxon>
        <taxon>Pentapetalae</taxon>
        <taxon>rosids</taxon>
        <taxon>fabids</taxon>
        <taxon>Fabales</taxon>
        <taxon>Fabaceae</taxon>
        <taxon>Papilionoideae</taxon>
        <taxon>50 kb inversion clade</taxon>
        <taxon>NPAAA clade</taxon>
        <taxon>indigoferoid/millettioid clade</taxon>
        <taxon>Phaseoleae</taxon>
        <taxon>Vigna</taxon>
    </lineage>
</organism>
<dbReference type="AlphaFoldDB" id="A0A4D6LG21"/>
<feature type="region of interest" description="Disordered" evidence="1">
    <location>
        <begin position="1"/>
        <end position="55"/>
    </location>
</feature>
<evidence type="ECO:0000313" key="2">
    <source>
        <dbReference type="EMBL" id="QCD87609.1"/>
    </source>
</evidence>
<reference evidence="2 3" key="1">
    <citation type="submission" date="2019-04" db="EMBL/GenBank/DDBJ databases">
        <title>An improved genome assembly and genetic linkage map for asparagus bean, Vigna unguiculata ssp. sesquipedialis.</title>
        <authorList>
            <person name="Xia Q."/>
            <person name="Zhang R."/>
            <person name="Dong Y."/>
        </authorList>
    </citation>
    <scope>NUCLEOTIDE SEQUENCE [LARGE SCALE GENOMIC DNA]</scope>
    <source>
        <tissue evidence="2">Leaf</tissue>
    </source>
</reference>
<evidence type="ECO:0000313" key="3">
    <source>
        <dbReference type="Proteomes" id="UP000501690"/>
    </source>
</evidence>
<evidence type="ECO:0000256" key="1">
    <source>
        <dbReference type="SAM" id="MobiDB-lite"/>
    </source>
</evidence>
<accession>A0A4D6LG21</accession>
<proteinExistence type="predicted"/>
<sequence length="55" mass="6077">MARTHGAHLVEAESSQQGQRIKPNASARKRARKGDVGVPRVDVVHEHQHVDGLRC</sequence>
<dbReference type="EMBL" id="CP039347">
    <property type="protein sequence ID" value="QCD87609.1"/>
    <property type="molecule type" value="Genomic_DNA"/>
</dbReference>
<name>A0A4D6LG21_VIGUN</name>
<keyword evidence="3" id="KW-1185">Reference proteome</keyword>
<feature type="compositionally biased region" description="Basic and acidic residues" evidence="1">
    <location>
        <begin position="42"/>
        <end position="55"/>
    </location>
</feature>
<dbReference type="Proteomes" id="UP000501690">
    <property type="component" value="Linkage Group LG3"/>
</dbReference>
<gene>
    <name evidence="2" type="ORF">DEO72_LG3g2147</name>
</gene>
<protein>
    <submittedName>
        <fullName evidence="2">Uncharacterized protein</fullName>
    </submittedName>
</protein>